<evidence type="ECO:0000256" key="1">
    <source>
        <dbReference type="SAM" id="MobiDB-lite"/>
    </source>
</evidence>
<sequence>MIKLMKAGIISVAAALAITGCTSSNDTEQSESGAAATVEGSWIGSKNTTRINTSDPATAAVIVSQSLWMATSDDNRPGGVILANPDDWQSTLASADLIHHPNNGPVLFVNKDGIPEVTLNELKRLKPTGVDMNDGIQAILVGDLDEKVEVEIKGLGLKTDHIKGDNPAAAAQAIDAYYTKVAKENPASVIVGSMESEAYTLPAVNWIAHMPEPLLYVKKDEIPVETVEALKTRGGKANIYILGPESVISVNVEEQLGQYGKAVRIAGKDPYENAVAFAQYKDPVTGFGWGITTPGHNFSFVSEDTHALALAAAPFSHLGKHAPLLLTEEDQMPESLRNYVMSIQPKYKMSPTEGPYNHAWITGGRDAISIAAQGEIDSMLEIVSESGTGHGSHGGGGSTDAETEPVPGEEGGHDMSDMPGMNH</sequence>
<dbReference type="Proteomes" id="UP001057877">
    <property type="component" value="Chromosome"/>
</dbReference>
<evidence type="ECO:0000313" key="3">
    <source>
        <dbReference type="EMBL" id="UVI28510.1"/>
    </source>
</evidence>
<gene>
    <name evidence="3" type="ORF">L1F29_24105</name>
</gene>
<proteinExistence type="predicted"/>
<feature type="compositionally biased region" description="Gly residues" evidence="1">
    <location>
        <begin position="388"/>
        <end position="398"/>
    </location>
</feature>
<feature type="signal peptide" evidence="2">
    <location>
        <begin position="1"/>
        <end position="17"/>
    </location>
</feature>
<dbReference type="InterPro" id="IPR007253">
    <property type="entry name" value="Cell_wall-bd_2"/>
</dbReference>
<keyword evidence="4" id="KW-1185">Reference proteome</keyword>
<feature type="chain" id="PRO_5045346698" evidence="2">
    <location>
        <begin position="18"/>
        <end position="423"/>
    </location>
</feature>
<evidence type="ECO:0000313" key="4">
    <source>
        <dbReference type="Proteomes" id="UP001057877"/>
    </source>
</evidence>
<organism evidence="3 4">
    <name type="scientific">Paenibacillus spongiae</name>
    <dbReference type="NCBI Taxonomy" id="2909671"/>
    <lineage>
        <taxon>Bacteria</taxon>
        <taxon>Bacillati</taxon>
        <taxon>Bacillota</taxon>
        <taxon>Bacilli</taxon>
        <taxon>Bacillales</taxon>
        <taxon>Paenibacillaceae</taxon>
        <taxon>Paenibacillus</taxon>
    </lineage>
</organism>
<dbReference type="EMBL" id="CP091430">
    <property type="protein sequence ID" value="UVI28510.1"/>
    <property type="molecule type" value="Genomic_DNA"/>
</dbReference>
<dbReference type="PANTHER" id="PTHR30032">
    <property type="entry name" value="N-ACETYLMURAMOYL-L-ALANINE AMIDASE-RELATED"/>
    <property type="match status" value="1"/>
</dbReference>
<accession>A0ABY5S6Q6</accession>
<dbReference type="PANTHER" id="PTHR30032:SF4">
    <property type="entry name" value="AMIDASE ENHANCER"/>
    <property type="match status" value="1"/>
</dbReference>
<name>A0ABY5S6Q6_9BACL</name>
<dbReference type="PROSITE" id="PS51257">
    <property type="entry name" value="PROKAR_LIPOPROTEIN"/>
    <property type="match status" value="1"/>
</dbReference>
<feature type="region of interest" description="Disordered" evidence="1">
    <location>
        <begin position="385"/>
        <end position="423"/>
    </location>
</feature>
<reference evidence="3" key="1">
    <citation type="submission" date="2022-01" db="EMBL/GenBank/DDBJ databases">
        <title>Paenibacillus spongiae sp. nov., isolated from marine sponge.</title>
        <authorList>
            <person name="Li Z."/>
            <person name="Zhang M."/>
        </authorList>
    </citation>
    <scope>NUCLEOTIDE SEQUENCE</scope>
    <source>
        <strain evidence="3">PHS-Z3</strain>
    </source>
</reference>
<keyword evidence="2" id="KW-0732">Signal</keyword>
<evidence type="ECO:0000256" key="2">
    <source>
        <dbReference type="SAM" id="SignalP"/>
    </source>
</evidence>
<dbReference type="RefSeq" id="WP_258384599.1">
    <property type="nucleotide sequence ID" value="NZ_CP091430.1"/>
</dbReference>
<dbReference type="InterPro" id="IPR051922">
    <property type="entry name" value="Bact_Sporulation_Assoc"/>
</dbReference>
<protein>
    <submittedName>
        <fullName evidence="3">Cell wall-binding repeat-containing protein</fullName>
    </submittedName>
</protein>
<dbReference type="Pfam" id="PF04122">
    <property type="entry name" value="CW_binding_2"/>
    <property type="match status" value="1"/>
</dbReference>